<accession>A0ACB7XEY9</accession>
<gene>
    <name evidence="1" type="ORF">Vadar_000617</name>
</gene>
<evidence type="ECO:0000313" key="2">
    <source>
        <dbReference type="Proteomes" id="UP000828048"/>
    </source>
</evidence>
<organism evidence="1 2">
    <name type="scientific">Vaccinium darrowii</name>
    <dbReference type="NCBI Taxonomy" id="229202"/>
    <lineage>
        <taxon>Eukaryota</taxon>
        <taxon>Viridiplantae</taxon>
        <taxon>Streptophyta</taxon>
        <taxon>Embryophyta</taxon>
        <taxon>Tracheophyta</taxon>
        <taxon>Spermatophyta</taxon>
        <taxon>Magnoliopsida</taxon>
        <taxon>eudicotyledons</taxon>
        <taxon>Gunneridae</taxon>
        <taxon>Pentapetalae</taxon>
        <taxon>asterids</taxon>
        <taxon>Ericales</taxon>
        <taxon>Ericaceae</taxon>
        <taxon>Vaccinioideae</taxon>
        <taxon>Vaccinieae</taxon>
        <taxon>Vaccinium</taxon>
    </lineage>
</organism>
<dbReference type="Proteomes" id="UP000828048">
    <property type="component" value="Chromosome 10"/>
</dbReference>
<protein>
    <submittedName>
        <fullName evidence="1">Uncharacterized protein</fullName>
    </submittedName>
</protein>
<comment type="caution">
    <text evidence="1">The sequence shown here is derived from an EMBL/GenBank/DDBJ whole genome shotgun (WGS) entry which is preliminary data.</text>
</comment>
<name>A0ACB7XEY9_9ERIC</name>
<reference evidence="1 2" key="1">
    <citation type="journal article" date="2021" name="Hortic Res">
        <title>High-quality reference genome and annotation aids understanding of berry development for evergreen blueberry (Vaccinium darrowii).</title>
        <authorList>
            <person name="Yu J."/>
            <person name="Hulse-Kemp A.M."/>
            <person name="Babiker E."/>
            <person name="Staton M."/>
        </authorList>
    </citation>
    <scope>NUCLEOTIDE SEQUENCE [LARGE SCALE GENOMIC DNA]</scope>
    <source>
        <strain evidence="2">cv. NJ 8807/NJ 8810</strain>
        <tissue evidence="1">Young leaf</tissue>
    </source>
</reference>
<sequence>MENPTRKPKTNEHRLVLFPVPLQGHINPMLQLANILHSKGFSITIIHTHFNSPTKSNHPHFTFLPISDGLSKTGASKEEIVPLLAQLNTNCVDPFRDCLAGLLADGPIACLITDALYHFSQSVADGFGLPRIVLRTSSIFSFLVFAAMTVMKEKYLPKQGVGSIELSFSFSSSLDLSYL</sequence>
<proteinExistence type="predicted"/>
<evidence type="ECO:0000313" key="1">
    <source>
        <dbReference type="EMBL" id="KAH7839163.1"/>
    </source>
</evidence>
<dbReference type="EMBL" id="CM037160">
    <property type="protein sequence ID" value="KAH7839163.1"/>
    <property type="molecule type" value="Genomic_DNA"/>
</dbReference>
<keyword evidence="2" id="KW-1185">Reference proteome</keyword>